<dbReference type="AlphaFoldDB" id="A0AB40AL64"/>
<dbReference type="GO" id="GO:0006412">
    <property type="term" value="P:translation"/>
    <property type="evidence" value="ECO:0007669"/>
    <property type="project" value="InterPro"/>
</dbReference>
<dbReference type="CDD" id="cd00387">
    <property type="entry name" value="Ribosomal_L7_L12"/>
    <property type="match status" value="1"/>
</dbReference>
<evidence type="ECO:0000256" key="2">
    <source>
        <dbReference type="ARBA" id="ARBA00022980"/>
    </source>
</evidence>
<keyword evidence="5" id="KW-1185">Reference proteome</keyword>
<dbReference type="GO" id="GO:0003729">
    <property type="term" value="F:mRNA binding"/>
    <property type="evidence" value="ECO:0007669"/>
    <property type="project" value="TreeGrafter"/>
</dbReference>
<dbReference type="GO" id="GO:0005739">
    <property type="term" value="C:mitochondrion"/>
    <property type="evidence" value="ECO:0007669"/>
    <property type="project" value="TreeGrafter"/>
</dbReference>
<dbReference type="GeneID" id="120251189"/>
<dbReference type="Proteomes" id="UP001515500">
    <property type="component" value="Chromosome 20"/>
</dbReference>
<gene>
    <name evidence="6" type="primary">LOC120251189</name>
</gene>
<organism evidence="5 6">
    <name type="scientific">Dioscorea cayennensis subsp. rotundata</name>
    <name type="common">White Guinea yam</name>
    <name type="synonym">Dioscorea rotundata</name>
    <dbReference type="NCBI Taxonomy" id="55577"/>
    <lineage>
        <taxon>Eukaryota</taxon>
        <taxon>Viridiplantae</taxon>
        <taxon>Streptophyta</taxon>
        <taxon>Embryophyta</taxon>
        <taxon>Tracheophyta</taxon>
        <taxon>Spermatophyta</taxon>
        <taxon>Magnoliopsida</taxon>
        <taxon>Liliopsida</taxon>
        <taxon>Dioscoreales</taxon>
        <taxon>Dioscoreaceae</taxon>
        <taxon>Dioscorea</taxon>
    </lineage>
</organism>
<keyword evidence="2" id="KW-0689">Ribosomal protein</keyword>
<accession>A0AB40AL64</accession>
<name>A0AB40AL64_DIOCR</name>
<keyword evidence="3" id="KW-0687">Ribonucleoprotein</keyword>
<evidence type="ECO:0000256" key="3">
    <source>
        <dbReference type="ARBA" id="ARBA00023274"/>
    </source>
</evidence>
<evidence type="ECO:0000259" key="4">
    <source>
        <dbReference type="Pfam" id="PF00542"/>
    </source>
</evidence>
<dbReference type="GO" id="GO:1990904">
    <property type="term" value="C:ribonucleoprotein complex"/>
    <property type="evidence" value="ECO:0007669"/>
    <property type="project" value="UniProtKB-KW"/>
</dbReference>
<dbReference type="RefSeq" id="XP_039115661.1">
    <property type="nucleotide sequence ID" value="XM_039259727.1"/>
</dbReference>
<reference evidence="6" key="1">
    <citation type="submission" date="2025-08" db="UniProtKB">
        <authorList>
            <consortium name="RefSeq"/>
        </authorList>
    </citation>
    <scope>IDENTIFICATION</scope>
</reference>
<protein>
    <submittedName>
        <fullName evidence="6">50S ribosomal protein L7/L12-like</fullName>
    </submittedName>
</protein>
<dbReference type="FunFam" id="3.30.1390.10:FF:000001">
    <property type="entry name" value="50S ribosomal protein L7/L12"/>
    <property type="match status" value="1"/>
</dbReference>
<dbReference type="SUPFAM" id="SSF54736">
    <property type="entry name" value="ClpS-like"/>
    <property type="match status" value="1"/>
</dbReference>
<dbReference type="InterPro" id="IPR013823">
    <property type="entry name" value="Ribosomal_bL12_C"/>
</dbReference>
<dbReference type="InterPro" id="IPR000206">
    <property type="entry name" value="Ribosomal_bL12"/>
</dbReference>
<dbReference type="Pfam" id="PF00542">
    <property type="entry name" value="Ribosomal_L12"/>
    <property type="match status" value="1"/>
</dbReference>
<dbReference type="InterPro" id="IPR014719">
    <property type="entry name" value="Ribosomal_bL12_C/ClpS-like"/>
</dbReference>
<dbReference type="Gene3D" id="3.30.1390.10">
    <property type="match status" value="1"/>
</dbReference>
<dbReference type="GO" id="GO:0003735">
    <property type="term" value="F:structural constituent of ribosome"/>
    <property type="evidence" value="ECO:0007669"/>
    <property type="project" value="InterPro"/>
</dbReference>
<sequence length="205" mass="22502">MNPLFRCGHRLLRPIPSTAAIRISGCFYSQPTAARKEEEHEIFDQRKLPADYDPANFDPTDHRGPPTARVWRLVDEVSSLTLSEVTDLSSILASKLRMKEPPVIAVMNSGTGFAGGISPGGNEAGVTKEDKKQEKTVFELKLESFEVASKIKVIKEVRGFTDLGLKEAKELVEKTPVVIKGGVSKEEGQQIIEKMKAVGAKVVLE</sequence>
<feature type="domain" description="Large ribosomal subunit protein bL12 C-terminal" evidence="4">
    <location>
        <begin position="138"/>
        <end position="204"/>
    </location>
</feature>
<proteinExistence type="inferred from homology"/>
<evidence type="ECO:0000313" key="5">
    <source>
        <dbReference type="Proteomes" id="UP001515500"/>
    </source>
</evidence>
<evidence type="ECO:0000313" key="6">
    <source>
        <dbReference type="RefSeq" id="XP_039115661.1"/>
    </source>
</evidence>
<comment type="similarity">
    <text evidence="1">Belongs to the bacterial ribosomal protein bL12 family.</text>
</comment>
<dbReference type="GO" id="GO:0005840">
    <property type="term" value="C:ribosome"/>
    <property type="evidence" value="ECO:0007669"/>
    <property type="project" value="UniProtKB-KW"/>
</dbReference>
<dbReference type="PANTHER" id="PTHR45987">
    <property type="entry name" value="39S RIBOSOMAL PROTEIN L12"/>
    <property type="match status" value="1"/>
</dbReference>
<dbReference type="PANTHER" id="PTHR45987:SF1">
    <property type="entry name" value="50S RIBOSOMAL PROTEIN L7_L12-RELATED"/>
    <property type="match status" value="1"/>
</dbReference>
<evidence type="ECO:0000256" key="1">
    <source>
        <dbReference type="ARBA" id="ARBA00007197"/>
    </source>
</evidence>